<proteinExistence type="predicted"/>
<protein>
    <submittedName>
        <fullName evidence="1">Uncharacterized protein</fullName>
    </submittedName>
</protein>
<dbReference type="Proteomes" id="UP000821845">
    <property type="component" value="Chromosome 11"/>
</dbReference>
<reference evidence="1" key="1">
    <citation type="submission" date="2020-05" db="EMBL/GenBank/DDBJ databases">
        <title>Large-scale comparative analyses of tick genomes elucidate their genetic diversity and vector capacities.</title>
        <authorList>
            <person name="Jia N."/>
            <person name="Wang J."/>
            <person name="Shi W."/>
            <person name="Du L."/>
            <person name="Sun Y."/>
            <person name="Zhan W."/>
            <person name="Jiang J."/>
            <person name="Wang Q."/>
            <person name="Zhang B."/>
            <person name="Ji P."/>
            <person name="Sakyi L.B."/>
            <person name="Cui X."/>
            <person name="Yuan T."/>
            <person name="Jiang B."/>
            <person name="Yang W."/>
            <person name="Lam T.T.-Y."/>
            <person name="Chang Q."/>
            <person name="Ding S."/>
            <person name="Wang X."/>
            <person name="Zhu J."/>
            <person name="Ruan X."/>
            <person name="Zhao L."/>
            <person name="Wei J."/>
            <person name="Que T."/>
            <person name="Du C."/>
            <person name="Cheng J."/>
            <person name="Dai P."/>
            <person name="Han X."/>
            <person name="Huang E."/>
            <person name="Gao Y."/>
            <person name="Liu J."/>
            <person name="Shao H."/>
            <person name="Ye R."/>
            <person name="Li L."/>
            <person name="Wei W."/>
            <person name="Wang X."/>
            <person name="Wang C."/>
            <person name="Yang T."/>
            <person name="Huo Q."/>
            <person name="Li W."/>
            <person name="Guo W."/>
            <person name="Chen H."/>
            <person name="Zhou L."/>
            <person name="Ni X."/>
            <person name="Tian J."/>
            <person name="Zhou Y."/>
            <person name="Sheng Y."/>
            <person name="Liu T."/>
            <person name="Pan Y."/>
            <person name="Xia L."/>
            <person name="Li J."/>
            <person name="Zhao F."/>
            <person name="Cao W."/>
        </authorList>
    </citation>
    <scope>NUCLEOTIDE SEQUENCE</scope>
    <source>
        <strain evidence="1">Hyas-2018</strain>
    </source>
</reference>
<organism evidence="1 2">
    <name type="scientific">Hyalomma asiaticum</name>
    <name type="common">Tick</name>
    <dbReference type="NCBI Taxonomy" id="266040"/>
    <lineage>
        <taxon>Eukaryota</taxon>
        <taxon>Metazoa</taxon>
        <taxon>Ecdysozoa</taxon>
        <taxon>Arthropoda</taxon>
        <taxon>Chelicerata</taxon>
        <taxon>Arachnida</taxon>
        <taxon>Acari</taxon>
        <taxon>Parasitiformes</taxon>
        <taxon>Ixodida</taxon>
        <taxon>Ixodoidea</taxon>
        <taxon>Ixodidae</taxon>
        <taxon>Hyalomminae</taxon>
        <taxon>Hyalomma</taxon>
    </lineage>
</organism>
<comment type="caution">
    <text evidence="1">The sequence shown here is derived from an EMBL/GenBank/DDBJ whole genome shotgun (WGS) entry which is preliminary data.</text>
</comment>
<evidence type="ECO:0000313" key="2">
    <source>
        <dbReference type="Proteomes" id="UP000821845"/>
    </source>
</evidence>
<sequence>MDEPVVTDAICVLKPSRGSNVTGVLNFQQEDPDDFVTITGDVTGLSPGLHGFHIHLRGDLTHGLHRDKASTPSEFQDLNDVIGKLQAFRNMNFALGFPAYPGHTLPKIAQLWHVVRQVSRNATEGCASTGPHFDVGRGSWHGARVDVVRHVGDLGNVEADSRGEVFFTIKDRLVSLNGPNSIVGRSAIIHELEDDLGQGGSPESRITGRSGSIVACGIIGVTHPKGQ</sequence>
<name>A0ACB7T9A4_HYAAI</name>
<evidence type="ECO:0000313" key="1">
    <source>
        <dbReference type="EMBL" id="KAH6941454.1"/>
    </source>
</evidence>
<dbReference type="EMBL" id="CM023491">
    <property type="protein sequence ID" value="KAH6941454.1"/>
    <property type="molecule type" value="Genomic_DNA"/>
</dbReference>
<gene>
    <name evidence="1" type="ORF">HPB50_018138</name>
</gene>
<accession>A0ACB7T9A4</accession>
<keyword evidence="2" id="KW-1185">Reference proteome</keyword>